<evidence type="ECO:0000313" key="1">
    <source>
        <dbReference type="EnsemblProtists" id="EOD18178"/>
    </source>
</evidence>
<dbReference type="HOGENOM" id="CLU_1952887_0_0_1"/>
<dbReference type="KEGG" id="ehx:EMIHUDRAFT_196288"/>
<dbReference type="GeneID" id="19046179"/>
<keyword evidence="2" id="KW-1185">Reference proteome</keyword>
<dbReference type="Proteomes" id="UP000013827">
    <property type="component" value="Unassembled WGS sequence"/>
</dbReference>
<proteinExistence type="predicted"/>
<dbReference type="RefSeq" id="XP_005770607.1">
    <property type="nucleotide sequence ID" value="XM_005770550.1"/>
</dbReference>
<dbReference type="InterPro" id="IPR029063">
    <property type="entry name" value="SAM-dependent_MTases_sf"/>
</dbReference>
<dbReference type="EnsemblProtists" id="EOD18178">
    <property type="protein sequence ID" value="EOD18178"/>
    <property type="gene ID" value="EMIHUDRAFT_196288"/>
</dbReference>
<reference evidence="1" key="2">
    <citation type="submission" date="2024-10" db="UniProtKB">
        <authorList>
            <consortium name="EnsemblProtists"/>
        </authorList>
    </citation>
    <scope>IDENTIFICATION</scope>
</reference>
<name>A0A0D3J3U3_EMIH1</name>
<sequence>MLADAAEADAWGRAAFDLALLDAYDGRGDVPAHLQREPFLEGLSRVLRPGGFALANLWNGSDRARAECARFAAKLRAAVGRVYVLRVAGHEQNVILLACRPGERQGSESTCDTIRSCASSLTEWSECEA</sequence>
<organism evidence="1 2">
    <name type="scientific">Emiliania huxleyi (strain CCMP1516)</name>
    <dbReference type="NCBI Taxonomy" id="280463"/>
    <lineage>
        <taxon>Eukaryota</taxon>
        <taxon>Haptista</taxon>
        <taxon>Haptophyta</taxon>
        <taxon>Prymnesiophyceae</taxon>
        <taxon>Isochrysidales</taxon>
        <taxon>Noelaerhabdaceae</taxon>
        <taxon>Emiliania</taxon>
    </lineage>
</organism>
<reference evidence="2" key="1">
    <citation type="journal article" date="2013" name="Nature">
        <title>Pan genome of the phytoplankton Emiliania underpins its global distribution.</title>
        <authorList>
            <person name="Read B.A."/>
            <person name="Kegel J."/>
            <person name="Klute M.J."/>
            <person name="Kuo A."/>
            <person name="Lefebvre S.C."/>
            <person name="Maumus F."/>
            <person name="Mayer C."/>
            <person name="Miller J."/>
            <person name="Monier A."/>
            <person name="Salamov A."/>
            <person name="Young J."/>
            <person name="Aguilar M."/>
            <person name="Claverie J.M."/>
            <person name="Frickenhaus S."/>
            <person name="Gonzalez K."/>
            <person name="Herman E.K."/>
            <person name="Lin Y.C."/>
            <person name="Napier J."/>
            <person name="Ogata H."/>
            <person name="Sarno A.F."/>
            <person name="Shmutz J."/>
            <person name="Schroeder D."/>
            <person name="de Vargas C."/>
            <person name="Verret F."/>
            <person name="von Dassow P."/>
            <person name="Valentin K."/>
            <person name="Van de Peer Y."/>
            <person name="Wheeler G."/>
            <person name="Dacks J.B."/>
            <person name="Delwiche C.F."/>
            <person name="Dyhrman S.T."/>
            <person name="Glockner G."/>
            <person name="John U."/>
            <person name="Richards T."/>
            <person name="Worden A.Z."/>
            <person name="Zhang X."/>
            <person name="Grigoriev I.V."/>
            <person name="Allen A.E."/>
            <person name="Bidle K."/>
            <person name="Borodovsky M."/>
            <person name="Bowler C."/>
            <person name="Brownlee C."/>
            <person name="Cock J.M."/>
            <person name="Elias M."/>
            <person name="Gladyshev V.N."/>
            <person name="Groth M."/>
            <person name="Guda C."/>
            <person name="Hadaegh A."/>
            <person name="Iglesias-Rodriguez M.D."/>
            <person name="Jenkins J."/>
            <person name="Jones B.M."/>
            <person name="Lawson T."/>
            <person name="Leese F."/>
            <person name="Lindquist E."/>
            <person name="Lobanov A."/>
            <person name="Lomsadze A."/>
            <person name="Malik S.B."/>
            <person name="Marsh M.E."/>
            <person name="Mackinder L."/>
            <person name="Mock T."/>
            <person name="Mueller-Roeber B."/>
            <person name="Pagarete A."/>
            <person name="Parker M."/>
            <person name="Probert I."/>
            <person name="Quesneville H."/>
            <person name="Raines C."/>
            <person name="Rensing S.A."/>
            <person name="Riano-Pachon D.M."/>
            <person name="Richier S."/>
            <person name="Rokitta S."/>
            <person name="Shiraiwa Y."/>
            <person name="Soanes D.M."/>
            <person name="van der Giezen M."/>
            <person name="Wahlund T.M."/>
            <person name="Williams B."/>
            <person name="Wilson W."/>
            <person name="Wolfe G."/>
            <person name="Wurch L.L."/>
        </authorList>
    </citation>
    <scope>NUCLEOTIDE SEQUENCE</scope>
</reference>
<dbReference type="PaxDb" id="2903-EOD18178"/>
<accession>A0A0D3J3U3</accession>
<dbReference type="Gene3D" id="3.40.50.150">
    <property type="entry name" value="Vaccinia Virus protein VP39"/>
    <property type="match status" value="1"/>
</dbReference>
<evidence type="ECO:0000313" key="2">
    <source>
        <dbReference type="Proteomes" id="UP000013827"/>
    </source>
</evidence>
<protein>
    <recommendedName>
        <fullName evidence="3">PABS domain-containing protein</fullName>
    </recommendedName>
</protein>
<dbReference type="SUPFAM" id="SSF53335">
    <property type="entry name" value="S-adenosyl-L-methionine-dependent methyltransferases"/>
    <property type="match status" value="1"/>
</dbReference>
<evidence type="ECO:0008006" key="3">
    <source>
        <dbReference type="Google" id="ProtNLM"/>
    </source>
</evidence>
<dbReference type="AlphaFoldDB" id="A0A0D3J3U3"/>